<feature type="region of interest" description="Disordered" evidence="1">
    <location>
        <begin position="28"/>
        <end position="53"/>
    </location>
</feature>
<proteinExistence type="predicted"/>
<name>A0AA48KCT0_9BACT</name>
<evidence type="ECO:0000313" key="3">
    <source>
        <dbReference type="EMBL" id="BDU76370.1"/>
    </source>
</evidence>
<dbReference type="RefSeq" id="WP_316411364.1">
    <property type="nucleotide sequence ID" value="NZ_AP027081.1"/>
</dbReference>
<evidence type="ECO:0000313" key="4">
    <source>
        <dbReference type="Proteomes" id="UP001228113"/>
    </source>
</evidence>
<dbReference type="AlphaFoldDB" id="A0AA48KCT0"/>
<dbReference type="PROSITE" id="PS51257">
    <property type="entry name" value="PROKAR_LIPOPROTEIN"/>
    <property type="match status" value="1"/>
</dbReference>
<evidence type="ECO:0000256" key="2">
    <source>
        <dbReference type="SAM" id="SignalP"/>
    </source>
</evidence>
<gene>
    <name evidence="3" type="ORF">METESE_13280</name>
</gene>
<accession>A0AA48KCT0</accession>
<evidence type="ECO:0000256" key="1">
    <source>
        <dbReference type="SAM" id="MobiDB-lite"/>
    </source>
</evidence>
<reference evidence="3" key="1">
    <citation type="journal article" date="2023" name="Int. J. Syst. Evol. Microbiol.">
        <title>Mesoterricola silvestris gen. nov., sp. nov., Mesoterricola sediminis sp. nov., Geothrix oryzae sp. nov., Geothrix edaphica sp. nov., Geothrix rubra sp. nov., and Geothrix limicola sp. nov., six novel members of Acidobacteriota isolated from soils.</title>
        <authorList>
            <person name="Itoh H."/>
            <person name="Sugisawa Y."/>
            <person name="Mise K."/>
            <person name="Xu Z."/>
            <person name="Kuniyasu M."/>
            <person name="Ushijima N."/>
            <person name="Kawano K."/>
            <person name="Kobayashi E."/>
            <person name="Shiratori Y."/>
            <person name="Masuda Y."/>
            <person name="Senoo K."/>
        </authorList>
    </citation>
    <scope>NUCLEOTIDE SEQUENCE</scope>
    <source>
        <strain evidence="3">W786</strain>
    </source>
</reference>
<feature type="signal peptide" evidence="2">
    <location>
        <begin position="1"/>
        <end position="19"/>
    </location>
</feature>
<dbReference type="Proteomes" id="UP001228113">
    <property type="component" value="Chromosome"/>
</dbReference>
<feature type="chain" id="PRO_5041264641" description="Carboxypeptidase regulatory-like domain-containing protein" evidence="2">
    <location>
        <begin position="20"/>
        <end position="251"/>
    </location>
</feature>
<protein>
    <recommendedName>
        <fullName evidence="5">Carboxypeptidase regulatory-like domain-containing protein</fullName>
    </recommendedName>
</protein>
<keyword evidence="2" id="KW-0732">Signal</keyword>
<sequence>MRHPSLLLVGGLASLFLLACGGTNSSTITQGSSSGTSDPNPAPPLPVPMGTTSGVLSDKATGAALAGVVVRALGSQSDTQFGIPLTGAILAEATTDAAGAYKLSGIPVERSYRVAAMPFTDAASYDLSASMVMQFTDGRLIRVQNLEANSTDQVGSASMAIPSTSPWSITLSAYHVVASATGGQEGILARRASGVAGATLTLDHLHAGDYVFQVRRTQMLNGVESASETWFKGAITAGQTLSLDNRAEGIF</sequence>
<organism evidence="3 4">
    <name type="scientific">Mesoterricola sediminis</name>
    <dbReference type="NCBI Taxonomy" id="2927980"/>
    <lineage>
        <taxon>Bacteria</taxon>
        <taxon>Pseudomonadati</taxon>
        <taxon>Acidobacteriota</taxon>
        <taxon>Holophagae</taxon>
        <taxon>Holophagales</taxon>
        <taxon>Holophagaceae</taxon>
        <taxon>Mesoterricola</taxon>
    </lineage>
</organism>
<keyword evidence="4" id="KW-1185">Reference proteome</keyword>
<feature type="compositionally biased region" description="Low complexity" evidence="1">
    <location>
        <begin position="28"/>
        <end position="37"/>
    </location>
</feature>
<evidence type="ECO:0008006" key="5">
    <source>
        <dbReference type="Google" id="ProtNLM"/>
    </source>
</evidence>
<dbReference type="EMBL" id="AP027081">
    <property type="protein sequence ID" value="BDU76370.1"/>
    <property type="molecule type" value="Genomic_DNA"/>
</dbReference>
<dbReference type="KEGG" id="msea:METESE_13280"/>